<dbReference type="GO" id="GO:0005829">
    <property type="term" value="C:cytosol"/>
    <property type="evidence" value="ECO:0007669"/>
    <property type="project" value="TreeGrafter"/>
</dbReference>
<organism evidence="2 3">
    <name type="scientific">Litorimonas cladophorae</name>
    <dbReference type="NCBI Taxonomy" id="1220491"/>
    <lineage>
        <taxon>Bacteria</taxon>
        <taxon>Pseudomonadati</taxon>
        <taxon>Pseudomonadota</taxon>
        <taxon>Alphaproteobacteria</taxon>
        <taxon>Maricaulales</taxon>
        <taxon>Robiginitomaculaceae</taxon>
    </lineage>
</organism>
<sequence>MHDLLIKNGTVFDGSGTEGRIADIAISNGHIVAIGQNLGEAKDILDASGHIVTPGFIDLHTHYDGQVSWDDALQPSVNHGVTTAVMGNCGVGFAPCRAEDRDKLIRLMEGVEDIPGTALHEGIKWEWESFPEYLDALDSHPRTINIAAMIPHDPLRVFAMGDRAVFNQPANDQDIATMETLVREAMDAGAIGLSTGRSDFHKSSDGGWTPASEAGKDELEGLARAVAASGHGVLQAVNDFDMVRPGETFETEFALMEAFFRAGAGRPGSMSLMERDFAPDDWKKIITSTEALNADGLNISFQVAPRAIGAINGLNCTFHPIMAFPSYLGIANLPLAKRVEKLRDPAFKTQLLSEKPIQLSGDDSPVPPLVDMMIATFPHLSEKIFPMNRHEGSVDYEPSSEASIAGLARDAGVSVWEMAYDLLLEDEGKALFYFPVYNYTNMNYDNVLTMMRHPKALPGLSDGGAHVGTICDASFPTYLLAHWTRDRMKRGKAGIELSRAVQMLSADAADYLGLADRGRIAVGQKADINVINYEGLSLGVPVMVEDLPAGGQRLLQPVEGYMATFVNGEQVITNDELTKARPGRLVRSGVSA</sequence>
<dbReference type="EMBL" id="BMYV01000001">
    <property type="protein sequence ID" value="GGX61031.1"/>
    <property type="molecule type" value="Genomic_DNA"/>
</dbReference>
<reference evidence="2 3" key="1">
    <citation type="journal article" date="2014" name="Int. J. Syst. Evol. Microbiol.">
        <title>Complete genome sequence of Corynebacterium casei LMG S-19264T (=DSM 44701T), isolated from a smear-ripened cheese.</title>
        <authorList>
            <consortium name="US DOE Joint Genome Institute (JGI-PGF)"/>
            <person name="Walter F."/>
            <person name="Albersmeier A."/>
            <person name="Kalinowski J."/>
            <person name="Ruckert C."/>
        </authorList>
    </citation>
    <scope>NUCLEOTIDE SEQUENCE [LARGE SCALE GENOMIC DNA]</scope>
    <source>
        <strain evidence="2 3">KCTC 23968</strain>
    </source>
</reference>
<feature type="domain" description="Amidohydrolase 3" evidence="1">
    <location>
        <begin position="44"/>
        <end position="571"/>
    </location>
</feature>
<dbReference type="InterPro" id="IPR011059">
    <property type="entry name" value="Metal-dep_hydrolase_composite"/>
</dbReference>
<dbReference type="Pfam" id="PF07969">
    <property type="entry name" value="Amidohydro_3"/>
    <property type="match status" value="1"/>
</dbReference>
<dbReference type="InterPro" id="IPR050378">
    <property type="entry name" value="Metallo-dep_Hydrolases_sf"/>
</dbReference>
<dbReference type="PANTHER" id="PTHR11647:SF1">
    <property type="entry name" value="COLLAPSIN RESPONSE MEDIATOR PROTEIN"/>
    <property type="match status" value="1"/>
</dbReference>
<dbReference type="RefSeq" id="WP_189581750.1">
    <property type="nucleotide sequence ID" value="NZ_BMYV01000001.1"/>
</dbReference>
<evidence type="ECO:0000313" key="2">
    <source>
        <dbReference type="EMBL" id="GGX61031.1"/>
    </source>
</evidence>
<dbReference type="PANTHER" id="PTHR11647">
    <property type="entry name" value="HYDRANTOINASE/DIHYDROPYRIMIDINASE FAMILY MEMBER"/>
    <property type="match status" value="1"/>
</dbReference>
<gene>
    <name evidence="2" type="ORF">GCM10011309_08580</name>
</gene>
<dbReference type="Gene3D" id="2.30.40.10">
    <property type="entry name" value="Urease, subunit C, domain 1"/>
    <property type="match status" value="1"/>
</dbReference>
<dbReference type="AlphaFoldDB" id="A0A918KFT3"/>
<evidence type="ECO:0000313" key="3">
    <source>
        <dbReference type="Proteomes" id="UP000600865"/>
    </source>
</evidence>
<dbReference type="SUPFAM" id="SSF51338">
    <property type="entry name" value="Composite domain of metallo-dependent hydrolases"/>
    <property type="match status" value="1"/>
</dbReference>
<proteinExistence type="predicted"/>
<dbReference type="Gene3D" id="3.20.20.140">
    <property type="entry name" value="Metal-dependent hydrolases"/>
    <property type="match status" value="2"/>
</dbReference>
<dbReference type="GO" id="GO:0016812">
    <property type="term" value="F:hydrolase activity, acting on carbon-nitrogen (but not peptide) bonds, in cyclic amides"/>
    <property type="evidence" value="ECO:0007669"/>
    <property type="project" value="TreeGrafter"/>
</dbReference>
<dbReference type="InterPro" id="IPR032466">
    <property type="entry name" value="Metal_Hydrolase"/>
</dbReference>
<dbReference type="SUPFAM" id="SSF51556">
    <property type="entry name" value="Metallo-dependent hydrolases"/>
    <property type="match status" value="1"/>
</dbReference>
<name>A0A918KFT3_9PROT</name>
<keyword evidence="3" id="KW-1185">Reference proteome</keyword>
<comment type="caution">
    <text evidence="2">The sequence shown here is derived from an EMBL/GenBank/DDBJ whole genome shotgun (WGS) entry which is preliminary data.</text>
</comment>
<dbReference type="CDD" id="cd01297">
    <property type="entry name" value="D-aminoacylase"/>
    <property type="match status" value="1"/>
</dbReference>
<accession>A0A918KFT3</accession>
<evidence type="ECO:0000259" key="1">
    <source>
        <dbReference type="Pfam" id="PF07969"/>
    </source>
</evidence>
<protein>
    <submittedName>
        <fullName evidence="2">Amidohydrolase</fullName>
    </submittedName>
</protein>
<dbReference type="InterPro" id="IPR013108">
    <property type="entry name" value="Amidohydro_3"/>
</dbReference>
<dbReference type="Proteomes" id="UP000600865">
    <property type="component" value="Unassembled WGS sequence"/>
</dbReference>